<organism evidence="4 5">
    <name type="scientific">Ciona savignyi</name>
    <name type="common">Pacific transparent sea squirt</name>
    <dbReference type="NCBI Taxonomy" id="51511"/>
    <lineage>
        <taxon>Eukaryota</taxon>
        <taxon>Metazoa</taxon>
        <taxon>Chordata</taxon>
        <taxon>Tunicata</taxon>
        <taxon>Ascidiacea</taxon>
        <taxon>Phlebobranchia</taxon>
        <taxon>Cionidae</taxon>
        <taxon>Ciona</taxon>
    </lineage>
</organism>
<dbReference type="Proteomes" id="UP000007875">
    <property type="component" value="Unassembled WGS sequence"/>
</dbReference>
<dbReference type="GO" id="GO:0005524">
    <property type="term" value="F:ATP binding"/>
    <property type="evidence" value="ECO:0007669"/>
    <property type="project" value="UniProtKB-KW"/>
</dbReference>
<dbReference type="Pfam" id="PF03133">
    <property type="entry name" value="TTL"/>
    <property type="match status" value="1"/>
</dbReference>
<accession>H2YY42</accession>
<keyword evidence="1" id="KW-0436">Ligase</keyword>
<sequence length="210" mass="24072">MEISKHHEETKSDTDKDFYIWKPDEGTGGGGIELFNRNHQFTEVNRTTPAVLQRYTPNPYLLKGKKVDLRLFFLISQINPTKIYYFKGGLVRSCTADYEISVPSNEWDPYAHLTNITLNQNSPNMDFGENGTVITYKKFLTILQAEGHNIEELENKIVEVCLEVLLSVIPNLMVWRETISPTLNSRCFQVVGLDLLLTSDLKPVFIELND</sequence>
<evidence type="ECO:0000256" key="2">
    <source>
        <dbReference type="ARBA" id="ARBA00022741"/>
    </source>
</evidence>
<dbReference type="GO" id="GO:0015631">
    <property type="term" value="F:tubulin binding"/>
    <property type="evidence" value="ECO:0007669"/>
    <property type="project" value="TreeGrafter"/>
</dbReference>
<dbReference type="HOGENOM" id="CLU_010131_1_3_1"/>
<dbReference type="OMA" id="GTHIFIT"/>
<evidence type="ECO:0008006" key="6">
    <source>
        <dbReference type="Google" id="ProtNLM"/>
    </source>
</evidence>
<keyword evidence="2" id="KW-0547">Nucleotide-binding</keyword>
<dbReference type="GO" id="GO:0036064">
    <property type="term" value="C:ciliary basal body"/>
    <property type="evidence" value="ECO:0007669"/>
    <property type="project" value="TreeGrafter"/>
</dbReference>
<dbReference type="PANTHER" id="PTHR12241">
    <property type="entry name" value="TUBULIN POLYGLUTAMYLASE"/>
    <property type="match status" value="1"/>
</dbReference>
<evidence type="ECO:0000256" key="3">
    <source>
        <dbReference type="ARBA" id="ARBA00022840"/>
    </source>
</evidence>
<dbReference type="PROSITE" id="PS51221">
    <property type="entry name" value="TTL"/>
    <property type="match status" value="1"/>
</dbReference>
<dbReference type="eggNOG" id="KOG2158">
    <property type="taxonomic scope" value="Eukaryota"/>
</dbReference>
<reference evidence="4" key="3">
    <citation type="submission" date="2025-09" db="UniProtKB">
        <authorList>
            <consortium name="Ensembl"/>
        </authorList>
    </citation>
    <scope>IDENTIFICATION</scope>
</reference>
<evidence type="ECO:0000313" key="4">
    <source>
        <dbReference type="Ensembl" id="ENSCSAVP00000010253.1"/>
    </source>
</evidence>
<dbReference type="InterPro" id="IPR004344">
    <property type="entry name" value="TTL/TTLL_fam"/>
</dbReference>
<dbReference type="GeneTree" id="ENSGT00940000159078"/>
<protein>
    <recommendedName>
        <fullName evidence="6">Tubulin--tyrosine ligase-like protein 9</fullName>
    </recommendedName>
</protein>
<proteinExistence type="predicted"/>
<dbReference type="Gene3D" id="3.30.470.20">
    <property type="entry name" value="ATP-grasp fold, B domain"/>
    <property type="match status" value="1"/>
</dbReference>
<reference evidence="5" key="1">
    <citation type="submission" date="2003-08" db="EMBL/GenBank/DDBJ databases">
        <authorList>
            <person name="Birren B."/>
            <person name="Nusbaum C."/>
            <person name="Abebe A."/>
            <person name="Abouelleil A."/>
            <person name="Adekoya E."/>
            <person name="Ait-zahra M."/>
            <person name="Allen N."/>
            <person name="Allen T."/>
            <person name="An P."/>
            <person name="Anderson M."/>
            <person name="Anderson S."/>
            <person name="Arachchi H."/>
            <person name="Armbruster J."/>
            <person name="Bachantsang P."/>
            <person name="Baldwin J."/>
            <person name="Barry A."/>
            <person name="Bayul T."/>
            <person name="Blitshsteyn B."/>
            <person name="Bloom T."/>
            <person name="Blye J."/>
            <person name="Boguslavskiy L."/>
            <person name="Borowsky M."/>
            <person name="Boukhgalter B."/>
            <person name="Brunache A."/>
            <person name="Butler J."/>
            <person name="Calixte N."/>
            <person name="Calvo S."/>
            <person name="Camarata J."/>
            <person name="Campo K."/>
            <person name="Chang J."/>
            <person name="Cheshatsang Y."/>
            <person name="Citroen M."/>
            <person name="Collymore A."/>
            <person name="Considine T."/>
            <person name="Cook A."/>
            <person name="Cooke P."/>
            <person name="Corum B."/>
            <person name="Cuomo C."/>
            <person name="David R."/>
            <person name="Dawoe T."/>
            <person name="Degray S."/>
            <person name="Dodge S."/>
            <person name="Dooley K."/>
            <person name="Dorje P."/>
            <person name="Dorjee K."/>
            <person name="Dorris L."/>
            <person name="Duffey N."/>
            <person name="Dupes A."/>
            <person name="Elkins T."/>
            <person name="Engels R."/>
            <person name="Erickson J."/>
            <person name="Farina A."/>
            <person name="Faro S."/>
            <person name="Ferreira P."/>
            <person name="Fischer H."/>
            <person name="Fitzgerald M."/>
            <person name="Foley K."/>
            <person name="Gage D."/>
            <person name="Galagan J."/>
            <person name="Gearin G."/>
            <person name="Gnerre S."/>
            <person name="Gnirke A."/>
            <person name="Goyette A."/>
            <person name="Graham J."/>
            <person name="Grandbois E."/>
            <person name="Gyaltsen K."/>
            <person name="Hafez N."/>
            <person name="Hagopian D."/>
            <person name="Hagos B."/>
            <person name="Hall J."/>
            <person name="Hatcher B."/>
            <person name="Heller A."/>
            <person name="Higgins H."/>
            <person name="Honan T."/>
            <person name="Horn A."/>
            <person name="Houde N."/>
            <person name="Hughes L."/>
            <person name="Hulme W."/>
            <person name="Husby E."/>
            <person name="Iliev I."/>
            <person name="Jaffe D."/>
            <person name="Jones C."/>
            <person name="Kamal M."/>
            <person name="Kamat A."/>
            <person name="Kamvysselis M."/>
            <person name="Karlsson E."/>
            <person name="Kells C."/>
            <person name="Kieu A."/>
            <person name="Kisner P."/>
            <person name="Kodira C."/>
            <person name="Kulbokas E."/>
            <person name="Labutti K."/>
            <person name="Lama D."/>
            <person name="Landers T."/>
            <person name="Leger J."/>
            <person name="Levine S."/>
            <person name="Lewis D."/>
            <person name="Lewis T."/>
            <person name="Lindblad-toh K."/>
            <person name="Liu X."/>
            <person name="Lokyitsang T."/>
            <person name="Lokyitsang Y."/>
            <person name="Lucien O."/>
            <person name="Lui A."/>
            <person name="Ma L.J."/>
            <person name="Mabbitt R."/>
            <person name="Macdonald J."/>
            <person name="Maclean C."/>
            <person name="Major J."/>
            <person name="Manning J."/>
            <person name="Marabella R."/>
            <person name="Maru K."/>
            <person name="Matthews C."/>
            <person name="Mauceli E."/>
            <person name="Mccarthy M."/>
            <person name="Mcdonough S."/>
            <person name="Mcghee T."/>
            <person name="Meldrim J."/>
            <person name="Meneus L."/>
            <person name="Mesirov J."/>
            <person name="Mihalev A."/>
            <person name="Mihova T."/>
            <person name="Mikkelsen T."/>
            <person name="Mlenga V."/>
            <person name="Moru K."/>
            <person name="Mozes J."/>
            <person name="Mulrain L."/>
            <person name="Munson G."/>
            <person name="Naylor J."/>
            <person name="Newes C."/>
            <person name="Nguyen C."/>
            <person name="Nguyen N."/>
            <person name="Nguyen T."/>
            <person name="Nicol R."/>
            <person name="Nielsen C."/>
            <person name="Nizzari M."/>
            <person name="Norbu C."/>
            <person name="Norbu N."/>
            <person name="O'donnell P."/>
            <person name="Okoawo O."/>
            <person name="O'leary S."/>
            <person name="Omotosho B."/>
            <person name="O'neill K."/>
            <person name="Osman S."/>
            <person name="Parker S."/>
            <person name="Perrin D."/>
            <person name="Phunkhang P."/>
            <person name="Piqani B."/>
            <person name="Purcell S."/>
            <person name="Rachupka T."/>
            <person name="Ramasamy U."/>
            <person name="Rameau R."/>
            <person name="Ray V."/>
            <person name="Raymond C."/>
            <person name="Retta R."/>
            <person name="Richardson S."/>
            <person name="Rise C."/>
            <person name="Rodriguez J."/>
            <person name="Rogers J."/>
            <person name="Rogov P."/>
            <person name="Rutman M."/>
            <person name="Schupbach R."/>
            <person name="Seaman C."/>
            <person name="Settipalli S."/>
            <person name="Sharpe T."/>
            <person name="Sheridan J."/>
            <person name="Sherpa N."/>
            <person name="Shi J."/>
            <person name="Smirnov S."/>
            <person name="Smith C."/>
            <person name="Sougnez C."/>
            <person name="Spencer B."/>
            <person name="Stalker J."/>
            <person name="Stange-thomann N."/>
            <person name="Stavropoulos S."/>
            <person name="Stetson K."/>
            <person name="Stone C."/>
            <person name="Stone S."/>
            <person name="Stubbs M."/>
            <person name="Talamas J."/>
            <person name="Tchuinga P."/>
            <person name="Tenzing P."/>
            <person name="Tesfaye S."/>
            <person name="Theodore J."/>
            <person name="Thoulutsang Y."/>
            <person name="Topham K."/>
            <person name="Towey S."/>
            <person name="Tsamla T."/>
            <person name="Tsomo N."/>
            <person name="Vallee D."/>
            <person name="Vassiliev H."/>
            <person name="Venkataraman V."/>
            <person name="Vinson J."/>
            <person name="Vo A."/>
            <person name="Wade C."/>
            <person name="Wang S."/>
            <person name="Wangchuk T."/>
            <person name="Wangdi T."/>
            <person name="Whittaker C."/>
            <person name="Wilkinson J."/>
            <person name="Wu Y."/>
            <person name="Wyman D."/>
            <person name="Yadav S."/>
            <person name="Yang S."/>
            <person name="Yang X."/>
            <person name="Yeager S."/>
            <person name="Yee E."/>
            <person name="Young G."/>
            <person name="Zainoun J."/>
            <person name="Zembeck L."/>
            <person name="Zimmer A."/>
            <person name="Zody M."/>
            <person name="Lander E."/>
        </authorList>
    </citation>
    <scope>NUCLEOTIDE SEQUENCE [LARGE SCALE GENOMIC DNA]</scope>
</reference>
<evidence type="ECO:0000313" key="5">
    <source>
        <dbReference type="Proteomes" id="UP000007875"/>
    </source>
</evidence>
<keyword evidence="5" id="KW-1185">Reference proteome</keyword>
<dbReference type="SUPFAM" id="SSF56059">
    <property type="entry name" value="Glutathione synthetase ATP-binding domain-like"/>
    <property type="match status" value="1"/>
</dbReference>
<dbReference type="Ensembl" id="ENSCSAVT00000010378.1">
    <property type="protein sequence ID" value="ENSCSAVP00000010253.1"/>
    <property type="gene ID" value="ENSCSAVG00000006043.1"/>
</dbReference>
<dbReference type="PANTHER" id="PTHR12241:SF154">
    <property type="entry name" value="TUBULIN POLYGLUTAMYLASE TTLL11"/>
    <property type="match status" value="1"/>
</dbReference>
<dbReference type="InParanoid" id="H2YY42"/>
<name>H2YY42_CIOSA</name>
<dbReference type="GO" id="GO:0070740">
    <property type="term" value="F:tubulin-glutamic acid ligase activity"/>
    <property type="evidence" value="ECO:0007669"/>
    <property type="project" value="TreeGrafter"/>
</dbReference>
<reference evidence="4" key="2">
    <citation type="submission" date="2025-08" db="UniProtKB">
        <authorList>
            <consortium name="Ensembl"/>
        </authorList>
    </citation>
    <scope>IDENTIFICATION</scope>
</reference>
<evidence type="ECO:0000256" key="1">
    <source>
        <dbReference type="ARBA" id="ARBA00022598"/>
    </source>
</evidence>
<dbReference type="GO" id="GO:0000226">
    <property type="term" value="P:microtubule cytoskeleton organization"/>
    <property type="evidence" value="ECO:0007669"/>
    <property type="project" value="TreeGrafter"/>
</dbReference>
<keyword evidence="3" id="KW-0067">ATP-binding</keyword>
<dbReference type="AlphaFoldDB" id="H2YY42"/>